<organism evidence="3 4">
    <name type="scientific">Shewanella algae</name>
    <dbReference type="NCBI Taxonomy" id="38313"/>
    <lineage>
        <taxon>Bacteria</taxon>
        <taxon>Pseudomonadati</taxon>
        <taxon>Pseudomonadota</taxon>
        <taxon>Gammaproteobacteria</taxon>
        <taxon>Alteromonadales</taxon>
        <taxon>Shewanellaceae</taxon>
        <taxon>Shewanella</taxon>
    </lineage>
</organism>
<dbReference type="AlphaFoldDB" id="A0A379ZLZ5"/>
<accession>A0A379ZLZ5</accession>
<evidence type="ECO:0000256" key="2">
    <source>
        <dbReference type="ARBA" id="ARBA00022729"/>
    </source>
</evidence>
<dbReference type="InterPro" id="IPR018635">
    <property type="entry name" value="UPF0319"/>
</dbReference>
<protein>
    <submittedName>
        <fullName evidence="3">Uncharacterized protein conserved in bacteria (DUF2057)</fullName>
    </submittedName>
</protein>
<reference evidence="3 4" key="1">
    <citation type="submission" date="2018-06" db="EMBL/GenBank/DDBJ databases">
        <authorList>
            <consortium name="Pathogen Informatics"/>
            <person name="Doyle S."/>
        </authorList>
    </citation>
    <scope>NUCLEOTIDE SEQUENCE [LARGE SCALE GENOMIC DNA]</scope>
    <source>
        <strain evidence="3 4">NCTC10738</strain>
    </source>
</reference>
<dbReference type="RefSeq" id="WP_109248078.1">
    <property type="nucleotide sequence ID" value="NZ_CP032664.1"/>
</dbReference>
<evidence type="ECO:0000313" key="3">
    <source>
        <dbReference type="EMBL" id="SUI64543.1"/>
    </source>
</evidence>
<gene>
    <name evidence="3" type="primary">yccT</name>
    <name evidence="3" type="ORF">NCTC10738_01730</name>
</gene>
<sequence>MSAYKISASRFSAALLVLTALFMAPGSFAAELNLPDNMAIKAIDGQAVSNFDSHKLAAGEHVVELQYRDIFAVNADDSGAWVKSGPLYLTLTVAGQQSLQLQLPTLDTEAEANAFIRSPQLQVVDEAGQAVPAEVMTHGGLMADWLAQLRR</sequence>
<keyword evidence="4" id="KW-1185">Reference proteome</keyword>
<proteinExistence type="inferred from homology"/>
<accession>A0A3G4UKR6</accession>
<comment type="similarity">
    <text evidence="1">Belongs to the UPF0319 family.</text>
</comment>
<dbReference type="EMBL" id="UGYO01000001">
    <property type="protein sequence ID" value="SUI64543.1"/>
    <property type="molecule type" value="Genomic_DNA"/>
</dbReference>
<name>A0A379ZLZ5_9GAMM</name>
<evidence type="ECO:0000313" key="4">
    <source>
        <dbReference type="Proteomes" id="UP000254069"/>
    </source>
</evidence>
<dbReference type="Proteomes" id="UP000254069">
    <property type="component" value="Unassembled WGS sequence"/>
</dbReference>
<dbReference type="Pfam" id="PF09829">
    <property type="entry name" value="DUF2057"/>
    <property type="match status" value="1"/>
</dbReference>
<evidence type="ECO:0000256" key="1">
    <source>
        <dbReference type="ARBA" id="ARBA00008490"/>
    </source>
</evidence>
<keyword evidence="2" id="KW-0732">Signal</keyword>
<dbReference type="PANTHER" id="PTHR38108">
    <property type="entry name" value="UPF0319 PROTEIN YCCT"/>
    <property type="match status" value="1"/>
</dbReference>
<dbReference type="PANTHER" id="PTHR38108:SF1">
    <property type="entry name" value="UPF0319 PROTEIN YCCT"/>
    <property type="match status" value="1"/>
</dbReference>